<dbReference type="InterPro" id="IPR035992">
    <property type="entry name" value="Ricin_B-like_lectins"/>
</dbReference>
<evidence type="ECO:0000313" key="1">
    <source>
        <dbReference type="EMBL" id="CBY15865.1"/>
    </source>
</evidence>
<keyword evidence="2" id="KW-1185">Reference proteome</keyword>
<dbReference type="Gene3D" id="2.80.10.50">
    <property type="match status" value="1"/>
</dbReference>
<reference evidence="1" key="1">
    <citation type="journal article" date="2010" name="Science">
        <title>Plasticity of animal genome architecture unmasked by rapid evolution of a pelagic tunicate.</title>
        <authorList>
            <person name="Denoeud F."/>
            <person name="Henriet S."/>
            <person name="Mungpakdee S."/>
            <person name="Aury J.M."/>
            <person name="Da Silva C."/>
            <person name="Brinkmann H."/>
            <person name="Mikhaleva J."/>
            <person name="Olsen L.C."/>
            <person name="Jubin C."/>
            <person name="Canestro C."/>
            <person name="Bouquet J.M."/>
            <person name="Danks G."/>
            <person name="Poulain J."/>
            <person name="Campsteijn C."/>
            <person name="Adamski M."/>
            <person name="Cross I."/>
            <person name="Yadetie F."/>
            <person name="Muffato M."/>
            <person name="Louis A."/>
            <person name="Butcher S."/>
            <person name="Tsagkogeorga G."/>
            <person name="Konrad A."/>
            <person name="Singh S."/>
            <person name="Jensen M.F."/>
            <person name="Cong E.H."/>
            <person name="Eikeseth-Otteraa H."/>
            <person name="Noel B."/>
            <person name="Anthouard V."/>
            <person name="Porcel B.M."/>
            <person name="Kachouri-Lafond R."/>
            <person name="Nishino A."/>
            <person name="Ugolini M."/>
            <person name="Chourrout P."/>
            <person name="Nishida H."/>
            <person name="Aasland R."/>
            <person name="Huzurbazar S."/>
            <person name="Westhof E."/>
            <person name="Delsuc F."/>
            <person name="Lehrach H."/>
            <person name="Reinhardt R."/>
            <person name="Weissenbach J."/>
            <person name="Roy S.W."/>
            <person name="Artiguenave F."/>
            <person name="Postlethwait J.H."/>
            <person name="Manak J.R."/>
            <person name="Thompson E.M."/>
            <person name="Jaillon O."/>
            <person name="Du Pasquier L."/>
            <person name="Boudinot P."/>
            <person name="Liberles D.A."/>
            <person name="Volff J.N."/>
            <person name="Philippe H."/>
            <person name="Lenhard B."/>
            <person name="Roest Crollius H."/>
            <person name="Wincker P."/>
            <person name="Chourrout D."/>
        </authorList>
    </citation>
    <scope>NUCLEOTIDE SEQUENCE [LARGE SCALE GENOMIC DNA]</scope>
</reference>
<gene>
    <name evidence="1" type="ORF">GSOID_T00014189001</name>
</gene>
<organism evidence="1">
    <name type="scientific">Oikopleura dioica</name>
    <name type="common">Tunicate</name>
    <dbReference type="NCBI Taxonomy" id="34765"/>
    <lineage>
        <taxon>Eukaryota</taxon>
        <taxon>Metazoa</taxon>
        <taxon>Chordata</taxon>
        <taxon>Tunicata</taxon>
        <taxon>Appendicularia</taxon>
        <taxon>Copelata</taxon>
        <taxon>Oikopleuridae</taxon>
        <taxon>Oikopleura</taxon>
    </lineage>
</organism>
<dbReference type="SUPFAM" id="SSF50370">
    <property type="entry name" value="Ricin B-like lectins"/>
    <property type="match status" value="1"/>
</dbReference>
<sequence length="273" mass="31559">MVLAEFEDGADYVITYAHDDARSYTNLKLVKFGEDDRNIGTYNSNELWEDQIWTLHRENDGAYSIENKKYRGHRLAKWGRERDEVGTYSKKKYDDQLWNISGNDRDGYEISNQVWSNHFLTKWGDDNKDMGTIYNGRGRWMITPVFSRGDVTWHKLLAIDNRHGIDMTIEREVSYNIGYKSSNPAHASITTKRNMSSVVESLCLGGSIQSSVGNSATTDENTVIEKTETFKIRSRTDFWICQRVVELKVYDTSDTVRIYDSELIVNGSECEYC</sequence>
<dbReference type="AlphaFoldDB" id="E4Y1X1"/>
<evidence type="ECO:0000313" key="2">
    <source>
        <dbReference type="Proteomes" id="UP000001307"/>
    </source>
</evidence>
<proteinExistence type="predicted"/>
<accession>E4Y1X1</accession>
<dbReference type="EMBL" id="FN653707">
    <property type="protein sequence ID" value="CBY15865.1"/>
    <property type="molecule type" value="Genomic_DNA"/>
</dbReference>
<dbReference type="InParanoid" id="E4Y1X1"/>
<protein>
    <recommendedName>
        <fullName evidence="3">Ricin B lectin domain-containing protein</fullName>
    </recommendedName>
</protein>
<name>E4Y1X1_OIKDI</name>
<evidence type="ECO:0008006" key="3">
    <source>
        <dbReference type="Google" id="ProtNLM"/>
    </source>
</evidence>
<dbReference type="Proteomes" id="UP000001307">
    <property type="component" value="Unassembled WGS sequence"/>
</dbReference>